<dbReference type="Proteomes" id="UP000038055">
    <property type="component" value="Unassembled WGS sequence"/>
</dbReference>
<dbReference type="EMBL" id="CDOD01000002">
    <property type="protein sequence ID" value="CEN32428.1"/>
    <property type="molecule type" value="Genomic_DNA"/>
</dbReference>
<protein>
    <submittedName>
        <fullName evidence="1">Uncharacterized protein</fullName>
    </submittedName>
</protein>
<dbReference type="SUPFAM" id="SSF51445">
    <property type="entry name" value="(Trans)glycosidases"/>
    <property type="match status" value="1"/>
</dbReference>
<gene>
    <name evidence="1" type="ORF">CCYN2B_100008</name>
</gene>
<dbReference type="InterPro" id="IPR032320">
    <property type="entry name" value="GH18_BT1044-like"/>
</dbReference>
<dbReference type="PROSITE" id="PS51257">
    <property type="entry name" value="PROKAR_LIPOPROTEIN"/>
    <property type="match status" value="1"/>
</dbReference>
<name>A0A0B7H466_9FLAO</name>
<reference evidence="2" key="1">
    <citation type="submission" date="2015-01" db="EMBL/GenBank/DDBJ databases">
        <authorList>
            <person name="MANFREDI Pablo"/>
        </authorList>
    </citation>
    <scope>NUCLEOTIDE SEQUENCE [LARGE SCALE GENOMIC DNA]</scope>
    <source>
        <strain evidence="2">Ccyn2B</strain>
    </source>
</reference>
<dbReference type="AlphaFoldDB" id="A0A0B7H466"/>
<organism evidence="1 2">
    <name type="scientific">Capnocytophaga cynodegmi</name>
    <dbReference type="NCBI Taxonomy" id="28189"/>
    <lineage>
        <taxon>Bacteria</taxon>
        <taxon>Pseudomonadati</taxon>
        <taxon>Bacteroidota</taxon>
        <taxon>Flavobacteriia</taxon>
        <taxon>Flavobacteriales</taxon>
        <taxon>Flavobacteriaceae</taxon>
        <taxon>Capnocytophaga</taxon>
    </lineage>
</organism>
<accession>A0A0B7H466</accession>
<evidence type="ECO:0000313" key="2">
    <source>
        <dbReference type="Proteomes" id="UP000038055"/>
    </source>
</evidence>
<evidence type="ECO:0000313" key="1">
    <source>
        <dbReference type="EMBL" id="CEN32428.1"/>
    </source>
</evidence>
<dbReference type="Gene3D" id="3.20.20.80">
    <property type="entry name" value="Glycosidases"/>
    <property type="match status" value="1"/>
</dbReference>
<dbReference type="RefSeq" id="WP_041989586.1">
    <property type="nucleotide sequence ID" value="NZ_CDOD01000002.1"/>
</dbReference>
<sequence length="464" mass="52680">MKKYITILAVASIAFTSCNKEWTETESKASEFEEVALSDLREKRDNAKWQAEAERTEENRRVLDAYWAQLREYKQKAWLNTGEEGGQVPMVYYWFDGSSWKAANGIARGWLQSVPDSVTAVSIWGGLGGLHPKDLDANRKKDAEIFQKKGGAILMCWQTPSVGTSLPGKKGDEKSNGHKYFREKYPFSENYAQWPQIYARELSRYIIALGFDGYDVDWETCGDHGSVSEEGTPLMISKNNYENIANFVKEMAKYFGPVGEHHHVKTQAEREANLKALFDASTKGFHPNEKEFIDDFKPYVPSDYLTRRYYFCADVPCGIAPIFGNNSQTPLLIADNPFAIYFDKHFMQDYTRNGVNTSGAFPPMLGGPSYNSTSANFQAGGFSVMIGKGKDVRARKVWGLGAYHGQSDFPVTSESDANFKKYLQENNLKRKYLHYAWTREAIRIADPRPDYSGYVEKEPYIITP</sequence>
<dbReference type="eggNOG" id="COG3325">
    <property type="taxonomic scope" value="Bacteria"/>
</dbReference>
<dbReference type="Pfam" id="PF16141">
    <property type="entry name" value="GH18_BT1044-like"/>
    <property type="match status" value="1"/>
</dbReference>
<dbReference type="InterPro" id="IPR017853">
    <property type="entry name" value="GH"/>
</dbReference>
<dbReference type="STRING" id="28189.CCYN74_230018"/>
<proteinExistence type="predicted"/>
<keyword evidence="2" id="KW-1185">Reference proteome</keyword>